<keyword evidence="2" id="KW-1185">Reference proteome</keyword>
<accession>A0A7X3SK55</accession>
<sequence length="140" mass="15638">MGVEFRWNKMIPQIAKEALGGDRTQLFMANEAKRLMNPYVPALNMGLSQNVRTYVKNGSGVVHYLSPYAKYQYKGVLMVSRLTGSPWAKVGESKVTTGKSLKYNKSRHPLATSEWDKAMKAARMGDYTSAVQKFVNGVGR</sequence>
<dbReference type="RefSeq" id="WP_159752387.1">
    <property type="nucleotide sequence ID" value="NZ_WUQX01000001.1"/>
</dbReference>
<organism evidence="1 2">
    <name type="scientific">Sporofaciens musculi</name>
    <dbReference type="NCBI Taxonomy" id="2681861"/>
    <lineage>
        <taxon>Bacteria</taxon>
        <taxon>Bacillati</taxon>
        <taxon>Bacillota</taxon>
        <taxon>Clostridia</taxon>
        <taxon>Lachnospirales</taxon>
        <taxon>Lachnospiraceae</taxon>
        <taxon>Sporofaciens</taxon>
    </lineage>
</organism>
<evidence type="ECO:0000313" key="1">
    <source>
        <dbReference type="EMBL" id="MXP77233.1"/>
    </source>
</evidence>
<evidence type="ECO:0008006" key="3">
    <source>
        <dbReference type="Google" id="ProtNLM"/>
    </source>
</evidence>
<dbReference type="EMBL" id="WUQX01000001">
    <property type="protein sequence ID" value="MXP77233.1"/>
    <property type="molecule type" value="Genomic_DNA"/>
</dbReference>
<name>A0A7X3SK55_9FIRM</name>
<dbReference type="Proteomes" id="UP000460412">
    <property type="component" value="Unassembled WGS sequence"/>
</dbReference>
<protein>
    <recommendedName>
        <fullName evidence="3">Minor capsid protein</fullName>
    </recommendedName>
</protein>
<proteinExistence type="predicted"/>
<comment type="caution">
    <text evidence="1">The sequence shown here is derived from an EMBL/GenBank/DDBJ whole genome shotgun (WGS) entry which is preliminary data.</text>
</comment>
<dbReference type="InterPro" id="IPR021080">
    <property type="entry name" value="Minor_capsid_protein"/>
</dbReference>
<gene>
    <name evidence="1" type="ORF">GN277_18175</name>
</gene>
<dbReference type="AlphaFoldDB" id="A0A7X3SK55"/>
<evidence type="ECO:0000313" key="2">
    <source>
        <dbReference type="Proteomes" id="UP000460412"/>
    </source>
</evidence>
<reference evidence="1 2" key="1">
    <citation type="submission" date="2019-12" db="EMBL/GenBank/DDBJ databases">
        <title>Sporaefaciens musculi gen. nov., sp. nov., a novel bacterium isolated from the caecum of an obese mouse.</title>
        <authorList>
            <person name="Rasmussen T.S."/>
            <person name="Streidl T."/>
            <person name="Hitch T.C.A."/>
            <person name="Wortmann E."/>
            <person name="Deptula P."/>
            <person name="Hansen M."/>
            <person name="Nielsen D.S."/>
            <person name="Clavel T."/>
            <person name="Vogensen F.K."/>
        </authorList>
    </citation>
    <scope>NUCLEOTIDE SEQUENCE [LARGE SCALE GENOMIC DNA]</scope>
    <source>
        <strain evidence="1 2">WCA-9-b2</strain>
    </source>
</reference>
<dbReference type="Pfam" id="PF11114">
    <property type="entry name" value="Minor_capsid_2"/>
    <property type="match status" value="1"/>
</dbReference>